<reference evidence="1" key="1">
    <citation type="submission" date="2021-02" db="EMBL/GenBank/DDBJ databases">
        <authorList>
            <consortium name="DOE Joint Genome Institute"/>
            <person name="Ahrendt S."/>
            <person name="Looney B.P."/>
            <person name="Miyauchi S."/>
            <person name="Morin E."/>
            <person name="Drula E."/>
            <person name="Courty P.E."/>
            <person name="Chicoki N."/>
            <person name="Fauchery L."/>
            <person name="Kohler A."/>
            <person name="Kuo A."/>
            <person name="Labutti K."/>
            <person name="Pangilinan J."/>
            <person name="Lipzen A."/>
            <person name="Riley R."/>
            <person name="Andreopoulos W."/>
            <person name="He G."/>
            <person name="Johnson J."/>
            <person name="Barry K.W."/>
            <person name="Grigoriev I.V."/>
            <person name="Nagy L."/>
            <person name="Hibbett D."/>
            <person name="Henrissat B."/>
            <person name="Matheny P.B."/>
            <person name="Labbe J."/>
            <person name="Martin F."/>
        </authorList>
    </citation>
    <scope>NUCLEOTIDE SEQUENCE</scope>
    <source>
        <strain evidence="1">FP105234-sp</strain>
    </source>
</reference>
<keyword evidence="2" id="KW-1185">Reference proteome</keyword>
<evidence type="ECO:0000313" key="1">
    <source>
        <dbReference type="EMBL" id="KAI0039962.1"/>
    </source>
</evidence>
<comment type="caution">
    <text evidence="1">The sequence shown here is derived from an EMBL/GenBank/DDBJ whole genome shotgun (WGS) entry which is preliminary data.</text>
</comment>
<protein>
    <submittedName>
        <fullName evidence="1">Uncharacterized protein</fullName>
    </submittedName>
</protein>
<dbReference type="Proteomes" id="UP000814033">
    <property type="component" value="Unassembled WGS sequence"/>
</dbReference>
<gene>
    <name evidence="1" type="ORF">FA95DRAFT_1585165</name>
</gene>
<proteinExistence type="predicted"/>
<sequence length="701" mass="78472">MPPPFSESFMQELDDISPTAAATALRIFGLLYDSSDGRICLREDQLLPAVRFEERCDVVCIARTGSGKTMQLVISALLHPDAITLVLSPLKRLQNTTVEELSKFRGVRAVAVNSDMHHDFAEWTSIKNGDRNLILTSPEQCKPIDGHPTRLYRLHQERAFLARICRLIVDECHLCVLWGLSLAKAIAFRPAWGKISDLRAKIKTTPVLALTATAPPRILSALPVALGLKDPVIVKTTINRPNQSYAVLPIVDNYTNFNNLRFVLPTSNGGPDALLDFLKRTKKTLIFMDNKDHLSAALYTLYNCLPACLRPHLRRLGLIKLYHSDMSQKYLDNTYRSFDKSSIESLSDLDLLHAENVFCRILLATSGASTGINVRDIVLLIQYGLCETLEELLQRLGRNTRDELLRGISILMAEKWAATPSKKPAAKELRTSDDIKAYATTKKCRRAFLADFADDTAPDSLSVVPGLPCCDETHAFDIEPELLSPLFNNKASNKRSLPAKKNKYRVTWQRAPLTRVLTAWLTSESRRSKVPQTYSDYFVLSKHDIANLSRVNPSKLATEDAIVQELDQTDSWRSLFAKDLLCELKKFEASIRSNKARWMAEYRAALDAKAAVKAGAMSSSSGSITTPRSNHLLRFMWKSFNGFLLDCPIRSRPVKYASTVRFLTVRGGKFSARVRRDHSAAAFATRRTSGLVSGSVWDDPL</sequence>
<dbReference type="EMBL" id="MU276243">
    <property type="protein sequence ID" value="KAI0039962.1"/>
    <property type="molecule type" value="Genomic_DNA"/>
</dbReference>
<accession>A0ACB8R7T9</accession>
<reference evidence="1" key="2">
    <citation type="journal article" date="2022" name="New Phytol.">
        <title>Evolutionary transition to the ectomycorrhizal habit in the genomes of a hyperdiverse lineage of mushroom-forming fungi.</title>
        <authorList>
            <person name="Looney B."/>
            <person name="Miyauchi S."/>
            <person name="Morin E."/>
            <person name="Drula E."/>
            <person name="Courty P.E."/>
            <person name="Kohler A."/>
            <person name="Kuo A."/>
            <person name="LaButti K."/>
            <person name="Pangilinan J."/>
            <person name="Lipzen A."/>
            <person name="Riley R."/>
            <person name="Andreopoulos W."/>
            <person name="He G."/>
            <person name="Johnson J."/>
            <person name="Nolan M."/>
            <person name="Tritt A."/>
            <person name="Barry K.W."/>
            <person name="Grigoriev I.V."/>
            <person name="Nagy L.G."/>
            <person name="Hibbett D."/>
            <person name="Henrissat B."/>
            <person name="Matheny P.B."/>
            <person name="Labbe J."/>
            <person name="Martin F.M."/>
        </authorList>
    </citation>
    <scope>NUCLEOTIDE SEQUENCE</scope>
    <source>
        <strain evidence="1">FP105234-sp</strain>
    </source>
</reference>
<name>A0ACB8R7T9_9AGAM</name>
<organism evidence="1 2">
    <name type="scientific">Auriscalpium vulgare</name>
    <dbReference type="NCBI Taxonomy" id="40419"/>
    <lineage>
        <taxon>Eukaryota</taxon>
        <taxon>Fungi</taxon>
        <taxon>Dikarya</taxon>
        <taxon>Basidiomycota</taxon>
        <taxon>Agaricomycotina</taxon>
        <taxon>Agaricomycetes</taxon>
        <taxon>Russulales</taxon>
        <taxon>Auriscalpiaceae</taxon>
        <taxon>Auriscalpium</taxon>
    </lineage>
</organism>
<evidence type="ECO:0000313" key="2">
    <source>
        <dbReference type="Proteomes" id="UP000814033"/>
    </source>
</evidence>